<proteinExistence type="predicted"/>
<keyword evidence="2" id="KW-1185">Reference proteome</keyword>
<reference evidence="1 2" key="1">
    <citation type="submission" date="2016-10" db="EMBL/GenBank/DDBJ databases">
        <title>Draft genome sequence of Coniochaeta ligniaria NRRL30616, a lignocellulolytic fungus for bioabatement of inhibitors in plant biomass hydrolysates.</title>
        <authorList>
            <consortium name="DOE Joint Genome Institute"/>
            <person name="Jimenez D.J."/>
            <person name="Hector R.E."/>
            <person name="Riley R."/>
            <person name="Sun H."/>
            <person name="Grigoriev I.V."/>
            <person name="Van Elsas J.D."/>
            <person name="Nichols N.N."/>
        </authorList>
    </citation>
    <scope>NUCLEOTIDE SEQUENCE [LARGE SCALE GENOMIC DNA]</scope>
    <source>
        <strain evidence="1 2">NRRL 30616</strain>
    </source>
</reference>
<gene>
    <name evidence="1" type="ORF">CONLIGDRAFT_318106</name>
</gene>
<dbReference type="OrthoDB" id="3554783at2759"/>
<evidence type="ECO:0000313" key="2">
    <source>
        <dbReference type="Proteomes" id="UP000182658"/>
    </source>
</evidence>
<dbReference type="InParanoid" id="A0A1J7JUK8"/>
<accession>A0A1J7JUK8</accession>
<dbReference type="Proteomes" id="UP000182658">
    <property type="component" value="Unassembled WGS sequence"/>
</dbReference>
<protein>
    <submittedName>
        <fullName evidence="1">Uncharacterized protein</fullName>
    </submittedName>
</protein>
<dbReference type="AlphaFoldDB" id="A0A1J7JUK8"/>
<sequence>MSYHFLEAKVIFEGVLRHTAMGLWALLVRALSLSIDRDLHRDGASDGKTSARDAGLFSYISDSHFKRDVCADAFGAGASNSECAPSNTLCCKLMMPSHTLPRA</sequence>
<dbReference type="EMBL" id="KV875096">
    <property type="protein sequence ID" value="OIW31418.1"/>
    <property type="molecule type" value="Genomic_DNA"/>
</dbReference>
<evidence type="ECO:0000313" key="1">
    <source>
        <dbReference type="EMBL" id="OIW31418.1"/>
    </source>
</evidence>
<name>A0A1J7JUK8_9PEZI</name>
<organism evidence="1 2">
    <name type="scientific">Coniochaeta ligniaria NRRL 30616</name>
    <dbReference type="NCBI Taxonomy" id="1408157"/>
    <lineage>
        <taxon>Eukaryota</taxon>
        <taxon>Fungi</taxon>
        <taxon>Dikarya</taxon>
        <taxon>Ascomycota</taxon>
        <taxon>Pezizomycotina</taxon>
        <taxon>Sordariomycetes</taxon>
        <taxon>Sordariomycetidae</taxon>
        <taxon>Coniochaetales</taxon>
        <taxon>Coniochaetaceae</taxon>
        <taxon>Coniochaeta</taxon>
    </lineage>
</organism>